<dbReference type="AlphaFoldDB" id="A0A9P6X8D8"/>
<keyword evidence="4" id="KW-1185">Reference proteome</keyword>
<evidence type="ECO:0000259" key="2">
    <source>
        <dbReference type="PROSITE" id="PS51229"/>
    </source>
</evidence>
<protein>
    <recommendedName>
        <fullName evidence="1">Defective in cullin neddylation protein</fullName>
    </recommendedName>
</protein>
<feature type="domain" description="DCUN1" evidence="2">
    <location>
        <begin position="33"/>
        <end position="221"/>
    </location>
</feature>
<name>A0A9P6X8D8_RHIOR</name>
<dbReference type="EMBL" id="JAANQT010000967">
    <property type="protein sequence ID" value="KAG1307314.1"/>
    <property type="molecule type" value="Genomic_DNA"/>
</dbReference>
<dbReference type="Proteomes" id="UP000716291">
    <property type="component" value="Unassembled WGS sequence"/>
</dbReference>
<dbReference type="PANTHER" id="PTHR12281:SF12">
    <property type="entry name" value="DEFECTIVE IN CULLIN NEDDYLATION PROTEIN"/>
    <property type="match status" value="1"/>
</dbReference>
<organism evidence="3 4">
    <name type="scientific">Rhizopus oryzae</name>
    <name type="common">Mucormycosis agent</name>
    <name type="synonym">Rhizopus arrhizus var. delemar</name>
    <dbReference type="NCBI Taxonomy" id="64495"/>
    <lineage>
        <taxon>Eukaryota</taxon>
        <taxon>Fungi</taxon>
        <taxon>Fungi incertae sedis</taxon>
        <taxon>Mucoromycota</taxon>
        <taxon>Mucoromycotina</taxon>
        <taxon>Mucoromycetes</taxon>
        <taxon>Mucorales</taxon>
        <taxon>Mucorineae</taxon>
        <taxon>Rhizopodaceae</taxon>
        <taxon>Rhizopus</taxon>
    </lineage>
</organism>
<evidence type="ECO:0000313" key="4">
    <source>
        <dbReference type="Proteomes" id="UP000716291"/>
    </source>
</evidence>
<dbReference type="Gene3D" id="1.10.238.10">
    <property type="entry name" value="EF-hand"/>
    <property type="match status" value="1"/>
</dbReference>
<gene>
    <name evidence="3" type="ORF">G6F64_006908</name>
</gene>
<proteinExistence type="predicted"/>
<dbReference type="GO" id="GO:0005886">
    <property type="term" value="C:plasma membrane"/>
    <property type="evidence" value="ECO:0007669"/>
    <property type="project" value="UniProtKB-ARBA"/>
</dbReference>
<dbReference type="PROSITE" id="PS51229">
    <property type="entry name" value="DCUN1"/>
    <property type="match status" value="1"/>
</dbReference>
<reference evidence="3" key="1">
    <citation type="journal article" date="2020" name="Microb. Genom.">
        <title>Genetic diversity of clinical and environmental Mucorales isolates obtained from an investigation of mucormycosis cases among solid organ transplant recipients.</title>
        <authorList>
            <person name="Nguyen M.H."/>
            <person name="Kaul D."/>
            <person name="Muto C."/>
            <person name="Cheng S.J."/>
            <person name="Richter R.A."/>
            <person name="Bruno V.M."/>
            <person name="Liu G."/>
            <person name="Beyhan S."/>
            <person name="Sundermann A.J."/>
            <person name="Mounaud S."/>
            <person name="Pasculle A.W."/>
            <person name="Nierman W.C."/>
            <person name="Driscoll E."/>
            <person name="Cumbie R."/>
            <person name="Clancy C.J."/>
            <person name="Dupont C.L."/>
        </authorList>
    </citation>
    <scope>NUCLEOTIDE SEQUENCE</scope>
    <source>
        <strain evidence="3">GL11</strain>
    </source>
</reference>
<dbReference type="GO" id="GO:0045116">
    <property type="term" value="P:protein neddylation"/>
    <property type="evidence" value="ECO:0007669"/>
    <property type="project" value="TreeGrafter"/>
</dbReference>
<dbReference type="InterPro" id="IPR042460">
    <property type="entry name" value="DCN1-like_PONY"/>
</dbReference>
<dbReference type="Gene3D" id="1.10.238.200">
    <property type="entry name" value="Cullin, PONY binding domain"/>
    <property type="match status" value="1"/>
</dbReference>
<dbReference type="GO" id="GO:0032182">
    <property type="term" value="F:ubiquitin-like protein binding"/>
    <property type="evidence" value="ECO:0007669"/>
    <property type="project" value="TreeGrafter"/>
</dbReference>
<evidence type="ECO:0000256" key="1">
    <source>
        <dbReference type="RuleBase" id="RU410713"/>
    </source>
</evidence>
<evidence type="ECO:0000313" key="3">
    <source>
        <dbReference type="EMBL" id="KAG1307314.1"/>
    </source>
</evidence>
<sequence length="224" mass="25959">MTVKRKVSTIEPSSPLVPRKLKYSSKKTTEQNKFAKFRQTTFDKYKDTDNTNIIGPDGCQVFFSDIGVSLESIVPILLAWKMNCARMGYITIEEWSKFMKDIDSVDKLKTTLLTLQKQVEDDEDLFKKLYIYAFLYAKSQDQKSIDVEVAVALWQVILADKYPIIKSFMQFVEEKKPIKVINKDQWASMLDLCKTVSEDLSGYDSVSSWPVLFDHFAEWKKEGQ</sequence>
<dbReference type="GO" id="GO:0031624">
    <property type="term" value="F:ubiquitin conjugating enzyme binding"/>
    <property type="evidence" value="ECO:0007669"/>
    <property type="project" value="TreeGrafter"/>
</dbReference>
<comment type="caution">
    <text evidence="3">The sequence shown here is derived from an EMBL/GenBank/DDBJ whole genome shotgun (WGS) entry which is preliminary data.</text>
</comment>
<dbReference type="Pfam" id="PF03556">
    <property type="entry name" value="Cullin_binding"/>
    <property type="match status" value="1"/>
</dbReference>
<dbReference type="PANTHER" id="PTHR12281">
    <property type="entry name" value="RP42 RELATED"/>
    <property type="match status" value="1"/>
</dbReference>
<accession>A0A9P6X8D8</accession>
<dbReference type="InterPro" id="IPR014764">
    <property type="entry name" value="DCN-prot"/>
</dbReference>
<dbReference type="OrthoDB" id="27198at2759"/>
<dbReference type="FunFam" id="1.10.238.200:FF:000003">
    <property type="entry name" value="DCN1-like protein 3"/>
    <property type="match status" value="1"/>
</dbReference>
<dbReference type="GO" id="GO:0097602">
    <property type="term" value="F:cullin family protein binding"/>
    <property type="evidence" value="ECO:0007669"/>
    <property type="project" value="TreeGrafter"/>
</dbReference>
<comment type="function">
    <text evidence="1">Neddylation of cullins play an essential role in the regulation of SCF-type complexes activity.</text>
</comment>
<dbReference type="InterPro" id="IPR005176">
    <property type="entry name" value="PONY_dom"/>
</dbReference>
<dbReference type="GO" id="GO:0000151">
    <property type="term" value="C:ubiquitin ligase complex"/>
    <property type="evidence" value="ECO:0007669"/>
    <property type="project" value="TreeGrafter"/>
</dbReference>